<feature type="chain" id="PRO_5012482031" evidence="1">
    <location>
        <begin position="26"/>
        <end position="172"/>
    </location>
</feature>
<protein>
    <submittedName>
        <fullName evidence="2">Uncharacterized protein</fullName>
    </submittedName>
</protein>
<organism evidence="2 3">
    <name type="scientific">Lysobacter spongiicola DSM 21749</name>
    <dbReference type="NCBI Taxonomy" id="1122188"/>
    <lineage>
        <taxon>Bacteria</taxon>
        <taxon>Pseudomonadati</taxon>
        <taxon>Pseudomonadota</taxon>
        <taxon>Gammaproteobacteria</taxon>
        <taxon>Lysobacterales</taxon>
        <taxon>Lysobacteraceae</taxon>
        <taxon>Novilysobacter</taxon>
    </lineage>
</organism>
<dbReference type="Proteomes" id="UP000190061">
    <property type="component" value="Unassembled WGS sequence"/>
</dbReference>
<dbReference type="EMBL" id="FUXP01000003">
    <property type="protein sequence ID" value="SJZ91602.1"/>
    <property type="molecule type" value="Genomic_DNA"/>
</dbReference>
<feature type="signal peptide" evidence="1">
    <location>
        <begin position="1"/>
        <end position="25"/>
    </location>
</feature>
<accession>A0A1T4PJF0</accession>
<dbReference type="STRING" id="1122188.SAMN02745674_01233"/>
<gene>
    <name evidence="2" type="ORF">SAMN02745674_01233</name>
</gene>
<dbReference type="RefSeq" id="WP_078757833.1">
    <property type="nucleotide sequence ID" value="NZ_FUXP01000003.1"/>
</dbReference>
<evidence type="ECO:0000313" key="3">
    <source>
        <dbReference type="Proteomes" id="UP000190061"/>
    </source>
</evidence>
<keyword evidence="3" id="KW-1185">Reference proteome</keyword>
<sequence>MKLTLQTAVAATALAMLLVMGAARAQQAPDAAAGTVAEGEDTAGWIAATVADIDRYGTRYRQPFVDEVVRYHGAPRALVVELLDTGGWAPADVYYACAIAQLVGRPCRFVADRLPGAKAGGWDAFAAGLGVEPGSAQFDRLQQGLADSYRRWGRPLRIEEIVPAEEGAAQDD</sequence>
<name>A0A1T4PJF0_9GAMM</name>
<dbReference type="OrthoDB" id="5966402at2"/>
<keyword evidence="1" id="KW-0732">Signal</keyword>
<proteinExistence type="predicted"/>
<dbReference type="AlphaFoldDB" id="A0A1T4PJF0"/>
<evidence type="ECO:0000256" key="1">
    <source>
        <dbReference type="SAM" id="SignalP"/>
    </source>
</evidence>
<evidence type="ECO:0000313" key="2">
    <source>
        <dbReference type="EMBL" id="SJZ91602.1"/>
    </source>
</evidence>
<reference evidence="2 3" key="1">
    <citation type="submission" date="2017-02" db="EMBL/GenBank/DDBJ databases">
        <authorList>
            <person name="Peterson S.W."/>
        </authorList>
    </citation>
    <scope>NUCLEOTIDE SEQUENCE [LARGE SCALE GENOMIC DNA]</scope>
    <source>
        <strain evidence="2 3">DSM 21749</strain>
    </source>
</reference>